<dbReference type="InterPro" id="IPR036691">
    <property type="entry name" value="Endo/exonu/phosph_ase_sf"/>
</dbReference>
<dbReference type="GO" id="GO:0000175">
    <property type="term" value="F:3'-5'-RNA exonuclease activity"/>
    <property type="evidence" value="ECO:0007669"/>
    <property type="project" value="TreeGrafter"/>
</dbReference>
<dbReference type="InterPro" id="IPR050410">
    <property type="entry name" value="CCR4/nocturin_mRNA_transcr"/>
</dbReference>
<dbReference type="SUPFAM" id="SSF56219">
    <property type="entry name" value="DNase I-like"/>
    <property type="match status" value="1"/>
</dbReference>
<evidence type="ECO:0000313" key="2">
    <source>
        <dbReference type="EMBL" id="PSK97916.1"/>
    </source>
</evidence>
<reference evidence="2 3" key="1">
    <citation type="submission" date="2018-03" db="EMBL/GenBank/DDBJ databases">
        <title>Genomic Encyclopedia of Archaeal and Bacterial Type Strains, Phase II (KMG-II): from individual species to whole genera.</title>
        <authorList>
            <person name="Goeker M."/>
        </authorList>
    </citation>
    <scope>NUCLEOTIDE SEQUENCE [LARGE SCALE GENOMIC DNA]</scope>
    <source>
        <strain evidence="2 3">DSM 28057</strain>
    </source>
</reference>
<evidence type="ECO:0000259" key="1">
    <source>
        <dbReference type="Pfam" id="PF03372"/>
    </source>
</evidence>
<dbReference type="PANTHER" id="PTHR12121">
    <property type="entry name" value="CARBON CATABOLITE REPRESSOR PROTEIN 4"/>
    <property type="match status" value="1"/>
</dbReference>
<sequence length="286" mass="32618">MLRHIFQKLSVIIILSVSFSSLPLSIKAQSLNVATYNLRFDNPNDIGNLWKDRSPHLINQIKFHQMDIIGTQEGLFHQLEEMKSALGFPYIGLGRDKGGKEGEFSAVFYNPEKLIYVEGSTFWLSETPDLPSKGWDAALNRVCTWGKFRTKKGKKEFLVFNIHYDHIGQKAREESSKLVLTKIKEINKKNLPVVFMGDFNVTPDNPAYLTIIESSDFNDSRLISQLPAIGNQGTFTGFNWDKLPEGIIDHIFVSPKIKVHRHGILTDNYGMKYPSDHFPVMAEISW</sequence>
<dbReference type="Proteomes" id="UP000240708">
    <property type="component" value="Unassembled WGS sequence"/>
</dbReference>
<dbReference type="Gene3D" id="3.60.10.10">
    <property type="entry name" value="Endonuclease/exonuclease/phosphatase"/>
    <property type="match status" value="1"/>
</dbReference>
<dbReference type="RefSeq" id="WP_106569057.1">
    <property type="nucleotide sequence ID" value="NZ_PYGF01000020.1"/>
</dbReference>
<protein>
    <submittedName>
        <fullName evidence="2">Endonuclease/exonuclease/phosphatase family metal-dependent hydrolase</fullName>
    </submittedName>
</protein>
<keyword evidence="2" id="KW-0269">Exonuclease</keyword>
<accession>A0A2P8DL24</accession>
<evidence type="ECO:0000313" key="3">
    <source>
        <dbReference type="Proteomes" id="UP000240708"/>
    </source>
</evidence>
<keyword evidence="2" id="KW-0255">Endonuclease</keyword>
<dbReference type="CDD" id="cd09083">
    <property type="entry name" value="EEP-1"/>
    <property type="match status" value="1"/>
</dbReference>
<dbReference type="AlphaFoldDB" id="A0A2P8DL24"/>
<keyword evidence="2" id="KW-0378">Hydrolase</keyword>
<comment type="caution">
    <text evidence="2">The sequence shown here is derived from an EMBL/GenBank/DDBJ whole genome shotgun (WGS) entry which is preliminary data.</text>
</comment>
<dbReference type="EMBL" id="PYGF01000020">
    <property type="protein sequence ID" value="PSK97916.1"/>
    <property type="molecule type" value="Genomic_DNA"/>
</dbReference>
<dbReference type="OrthoDB" id="9793162at2"/>
<gene>
    <name evidence="2" type="ORF">CLV48_1202</name>
</gene>
<organism evidence="2 3">
    <name type="scientific">Cecembia rubra</name>
    <dbReference type="NCBI Taxonomy" id="1485585"/>
    <lineage>
        <taxon>Bacteria</taxon>
        <taxon>Pseudomonadati</taxon>
        <taxon>Bacteroidota</taxon>
        <taxon>Cytophagia</taxon>
        <taxon>Cytophagales</taxon>
        <taxon>Cyclobacteriaceae</taxon>
        <taxon>Cecembia</taxon>
    </lineage>
</organism>
<dbReference type="Pfam" id="PF03372">
    <property type="entry name" value="Exo_endo_phos"/>
    <property type="match status" value="1"/>
</dbReference>
<name>A0A2P8DL24_9BACT</name>
<feature type="domain" description="Endonuclease/exonuclease/phosphatase" evidence="1">
    <location>
        <begin position="34"/>
        <end position="277"/>
    </location>
</feature>
<keyword evidence="3" id="KW-1185">Reference proteome</keyword>
<proteinExistence type="predicted"/>
<keyword evidence="2" id="KW-0540">Nuclease</keyword>
<dbReference type="PANTHER" id="PTHR12121:SF36">
    <property type="entry name" value="ENDONUCLEASE_EXONUCLEASE_PHOSPHATASE DOMAIN-CONTAINING PROTEIN"/>
    <property type="match status" value="1"/>
</dbReference>
<dbReference type="InterPro" id="IPR005135">
    <property type="entry name" value="Endo/exonuclease/phosphatase"/>
</dbReference>
<dbReference type="GO" id="GO:0004519">
    <property type="term" value="F:endonuclease activity"/>
    <property type="evidence" value="ECO:0007669"/>
    <property type="project" value="UniProtKB-KW"/>
</dbReference>